<accession>A0A023DD04</accession>
<keyword evidence="2" id="KW-1185">Reference proteome</keyword>
<dbReference type="EMBL" id="BAWO01000013">
    <property type="protein sequence ID" value="GAJ39180.1"/>
    <property type="molecule type" value="Genomic_DNA"/>
</dbReference>
<sequence length="83" mass="9039">MIRNSIMFCREGVDENIGGGRDSLLGKPTESIAVRLAAHKRLAPLEERANAIERTGIYTIAGKVSKADSIMGLDKTVYMGWTS</sequence>
<dbReference type="Proteomes" id="UP000023561">
    <property type="component" value="Unassembled WGS sequence"/>
</dbReference>
<evidence type="ECO:0000313" key="1">
    <source>
        <dbReference type="EMBL" id="GAJ39180.1"/>
    </source>
</evidence>
<protein>
    <submittedName>
        <fullName evidence="1">Uncharacterized protein</fullName>
    </submittedName>
</protein>
<proteinExistence type="predicted"/>
<evidence type="ECO:0000313" key="2">
    <source>
        <dbReference type="Proteomes" id="UP000023561"/>
    </source>
</evidence>
<organism evidence="1 2">
    <name type="scientific">Parageobacillus caldoxylosilyticus NBRC 107762</name>
    <dbReference type="NCBI Taxonomy" id="1220594"/>
    <lineage>
        <taxon>Bacteria</taxon>
        <taxon>Bacillati</taxon>
        <taxon>Bacillota</taxon>
        <taxon>Bacilli</taxon>
        <taxon>Bacillales</taxon>
        <taxon>Anoxybacillaceae</taxon>
        <taxon>Saccharococcus</taxon>
    </lineage>
</organism>
<dbReference type="AlphaFoldDB" id="A0A023DD04"/>
<reference evidence="1 2" key="1">
    <citation type="submission" date="2014-04" db="EMBL/GenBank/DDBJ databases">
        <title>Whole genome shotgun sequence of Geobacillus caldoxylosilyticus NBRC 107762.</title>
        <authorList>
            <person name="Hosoyama A."/>
            <person name="Hosoyama Y."/>
            <person name="Katano-Makiyama Y."/>
            <person name="Tsuchikane K."/>
            <person name="Ohji S."/>
            <person name="Ichikawa N."/>
            <person name="Yamazoe A."/>
            <person name="Fujita N."/>
        </authorList>
    </citation>
    <scope>NUCLEOTIDE SEQUENCE [LARGE SCALE GENOMIC DNA]</scope>
    <source>
        <strain evidence="1 2">NBRC 107762</strain>
    </source>
</reference>
<name>A0A023DD04_9BACL</name>
<comment type="caution">
    <text evidence="1">The sequence shown here is derived from an EMBL/GenBank/DDBJ whole genome shotgun (WGS) entry which is preliminary data.</text>
</comment>
<gene>
    <name evidence="1" type="ORF">GCA01S_013_00620</name>
</gene>